<comment type="caution">
    <text evidence="2">The sequence shown here is derived from an EMBL/GenBank/DDBJ whole genome shotgun (WGS) entry which is preliminary data.</text>
</comment>
<organism evidence="2 3">
    <name type="scientific">Candidatus Magnetobacterium bavaricum</name>
    <dbReference type="NCBI Taxonomy" id="29290"/>
    <lineage>
        <taxon>Bacteria</taxon>
        <taxon>Pseudomonadati</taxon>
        <taxon>Nitrospirota</taxon>
        <taxon>Thermodesulfovibrionia</taxon>
        <taxon>Thermodesulfovibrionales</taxon>
        <taxon>Candidatus Magnetobacteriaceae</taxon>
        <taxon>Candidatus Magnetobacterium</taxon>
    </lineage>
</organism>
<dbReference type="EMBL" id="LACI01000254">
    <property type="protein sequence ID" value="KJU87248.1"/>
    <property type="molecule type" value="Genomic_DNA"/>
</dbReference>
<evidence type="ECO:0000313" key="2">
    <source>
        <dbReference type="EMBL" id="KJU87248.1"/>
    </source>
</evidence>
<dbReference type="Proteomes" id="UP000033423">
    <property type="component" value="Unassembled WGS sequence"/>
</dbReference>
<protein>
    <submittedName>
        <fullName evidence="2">Secreted protein</fullName>
    </submittedName>
</protein>
<dbReference type="AlphaFoldDB" id="A0A0F3H2T1"/>
<proteinExistence type="predicted"/>
<sequence>MIRSSSRSCSTLMASGLSPIVRASSCRANIPCVPLTSALRVSPSRLKGSTRLPRAYVRDISFNNARSSESSPISKNFSASPIFKSKCNQFTPRKAKEEDKERREGYGPPQTSPTRGPDPFMPDHPR</sequence>
<feature type="compositionally biased region" description="Basic and acidic residues" evidence="1">
    <location>
        <begin position="94"/>
        <end position="105"/>
    </location>
</feature>
<keyword evidence="3" id="KW-1185">Reference proteome</keyword>
<name>A0A0F3H2T1_9BACT</name>
<accession>A0A0F3H2T1</accession>
<evidence type="ECO:0000313" key="3">
    <source>
        <dbReference type="Proteomes" id="UP000033423"/>
    </source>
</evidence>
<gene>
    <name evidence="2" type="ORF">MBAV_000556</name>
</gene>
<feature type="region of interest" description="Disordered" evidence="1">
    <location>
        <begin position="84"/>
        <end position="126"/>
    </location>
</feature>
<evidence type="ECO:0000256" key="1">
    <source>
        <dbReference type="SAM" id="MobiDB-lite"/>
    </source>
</evidence>
<reference evidence="2 3" key="1">
    <citation type="submission" date="2015-02" db="EMBL/GenBank/DDBJ databases">
        <title>Single-cell genomics of uncultivated deep-branching MTB reveals a conserved set of magnetosome genes.</title>
        <authorList>
            <person name="Kolinko S."/>
            <person name="Richter M."/>
            <person name="Glockner F.O."/>
            <person name="Brachmann A."/>
            <person name="Schuler D."/>
        </authorList>
    </citation>
    <scope>NUCLEOTIDE SEQUENCE [LARGE SCALE GENOMIC DNA]</scope>
    <source>
        <strain evidence="2">TM-1</strain>
    </source>
</reference>